<feature type="region of interest" description="Disordered" evidence="16">
    <location>
        <begin position="718"/>
        <end position="764"/>
    </location>
</feature>
<evidence type="ECO:0000256" key="10">
    <source>
        <dbReference type="ARBA" id="ARBA00022989"/>
    </source>
</evidence>
<dbReference type="GO" id="GO:0016342">
    <property type="term" value="C:catenin complex"/>
    <property type="evidence" value="ECO:0007669"/>
    <property type="project" value="TreeGrafter"/>
</dbReference>
<accession>A0A553R1X1</accession>
<feature type="domain" description="Cadherin" evidence="18">
    <location>
        <begin position="521"/>
        <end position="633"/>
    </location>
</feature>
<dbReference type="GO" id="GO:0001841">
    <property type="term" value="P:neural tube formation"/>
    <property type="evidence" value="ECO:0007669"/>
    <property type="project" value="UniProtKB-ARBA"/>
</dbReference>
<dbReference type="GO" id="GO:0008013">
    <property type="term" value="F:beta-catenin binding"/>
    <property type="evidence" value="ECO:0007669"/>
    <property type="project" value="TreeGrafter"/>
</dbReference>
<dbReference type="Gene3D" id="4.10.900.10">
    <property type="entry name" value="TCF3-CBD (Catenin binding domain)"/>
    <property type="match status" value="1"/>
</dbReference>
<comment type="function">
    <text evidence="15">Cadherins are calcium-dependent cell adhesion proteins.</text>
</comment>
<comment type="caution">
    <text evidence="19">The sequence shown here is derived from an EMBL/GenBank/DDBJ whole genome shotgun (WGS) entry which is preliminary data.</text>
</comment>
<dbReference type="GO" id="GO:0042074">
    <property type="term" value="P:cell migration involved in gastrulation"/>
    <property type="evidence" value="ECO:0007669"/>
    <property type="project" value="UniProtKB-ARBA"/>
</dbReference>
<evidence type="ECO:0000256" key="4">
    <source>
        <dbReference type="ARBA" id="ARBA00022692"/>
    </source>
</evidence>
<keyword evidence="20" id="KW-1185">Reference proteome</keyword>
<dbReference type="GO" id="GO:0030010">
    <property type="term" value="P:establishment of cell polarity"/>
    <property type="evidence" value="ECO:0007669"/>
    <property type="project" value="UniProtKB-ARBA"/>
</dbReference>
<dbReference type="GO" id="GO:0034332">
    <property type="term" value="P:adherens junction organization"/>
    <property type="evidence" value="ECO:0007669"/>
    <property type="project" value="UniProtKB-ARBA"/>
</dbReference>
<comment type="subcellular location">
    <subcellularLocation>
        <location evidence="2">Cell junction</location>
        <location evidence="2">Adherens junction</location>
    </subcellularLocation>
    <subcellularLocation>
        <location evidence="1 14">Cell membrane</location>
        <topology evidence="1 14">Single-pass type I membrane protein</topology>
    </subcellularLocation>
</comment>
<evidence type="ECO:0000256" key="6">
    <source>
        <dbReference type="ARBA" id="ARBA00022737"/>
    </source>
</evidence>
<dbReference type="GO" id="GO:0007498">
    <property type="term" value="P:mesoderm development"/>
    <property type="evidence" value="ECO:0007669"/>
    <property type="project" value="UniProtKB-ARBA"/>
</dbReference>
<dbReference type="InterPro" id="IPR039808">
    <property type="entry name" value="Cadherin"/>
</dbReference>
<feature type="domain" description="Cadherin" evidence="18">
    <location>
        <begin position="192"/>
        <end position="306"/>
    </location>
</feature>
<dbReference type="GO" id="GO:0005737">
    <property type="term" value="C:cytoplasm"/>
    <property type="evidence" value="ECO:0007669"/>
    <property type="project" value="UniProtKB-ARBA"/>
</dbReference>
<feature type="domain" description="Cadherin" evidence="18">
    <location>
        <begin position="110"/>
        <end position="191"/>
    </location>
</feature>
<evidence type="ECO:0000313" key="19">
    <source>
        <dbReference type="EMBL" id="TRY96170.1"/>
    </source>
</evidence>
<reference evidence="19 20" key="1">
    <citation type="journal article" date="2019" name="Sci. Data">
        <title>Hybrid genome assembly and annotation of Danionella translucida.</title>
        <authorList>
            <person name="Kadobianskyi M."/>
            <person name="Schulze L."/>
            <person name="Schuelke M."/>
            <person name="Judkewitz B."/>
        </authorList>
    </citation>
    <scope>NUCLEOTIDE SEQUENCE [LARGE SCALE GENOMIC DNA]</scope>
    <source>
        <strain evidence="19 20">Bolton</strain>
    </source>
</reference>
<dbReference type="GO" id="GO:0007043">
    <property type="term" value="P:cell-cell junction assembly"/>
    <property type="evidence" value="ECO:0007669"/>
    <property type="project" value="TreeGrafter"/>
</dbReference>
<dbReference type="InterPro" id="IPR020894">
    <property type="entry name" value="Cadherin_CS"/>
</dbReference>
<dbReference type="GO" id="GO:0000902">
    <property type="term" value="P:cell morphogenesis"/>
    <property type="evidence" value="ECO:0007669"/>
    <property type="project" value="TreeGrafter"/>
</dbReference>
<keyword evidence="11 17" id="KW-0472">Membrane</keyword>
<evidence type="ECO:0000256" key="8">
    <source>
        <dbReference type="ARBA" id="ARBA00022889"/>
    </source>
</evidence>
<evidence type="ECO:0000256" key="15">
    <source>
        <dbReference type="RuleBase" id="RU004357"/>
    </source>
</evidence>
<dbReference type="GO" id="GO:0060027">
    <property type="term" value="P:convergent extension involved in gastrulation"/>
    <property type="evidence" value="ECO:0007669"/>
    <property type="project" value="UniProtKB-ARBA"/>
</dbReference>
<dbReference type="PROSITE" id="PS00232">
    <property type="entry name" value="CADHERIN_1"/>
    <property type="match status" value="1"/>
</dbReference>
<dbReference type="FunFam" id="4.10.900.10:FF:000001">
    <property type="entry name" value="Cadherin 2"/>
    <property type="match status" value="1"/>
</dbReference>
<keyword evidence="10 17" id="KW-1133">Transmembrane helix</keyword>
<keyword evidence="9" id="KW-0965">Cell junction</keyword>
<name>A0A553R1X1_9TELE</name>
<dbReference type="PROSITE" id="PS50268">
    <property type="entry name" value="CADHERIN_2"/>
    <property type="match status" value="5"/>
</dbReference>
<keyword evidence="3" id="KW-1003">Cell membrane</keyword>
<dbReference type="AlphaFoldDB" id="A0A553R1X1"/>
<dbReference type="InterPro" id="IPR015919">
    <property type="entry name" value="Cadherin-like_sf"/>
</dbReference>
<dbReference type="GO" id="GO:0045296">
    <property type="term" value="F:cadherin binding"/>
    <property type="evidence" value="ECO:0007669"/>
    <property type="project" value="TreeGrafter"/>
</dbReference>
<feature type="domain" description="Cadherin" evidence="18">
    <location>
        <begin position="307"/>
        <end position="417"/>
    </location>
</feature>
<feature type="transmembrane region" description="Helical" evidence="17">
    <location>
        <begin position="641"/>
        <end position="664"/>
    </location>
</feature>
<evidence type="ECO:0000256" key="12">
    <source>
        <dbReference type="ARBA" id="ARBA00023180"/>
    </source>
</evidence>
<dbReference type="PRINTS" id="PR00205">
    <property type="entry name" value="CADHERIN"/>
</dbReference>
<dbReference type="FunFam" id="2.60.40.60:FF:000022">
    <property type="entry name" value="Cadherin 2"/>
    <property type="match status" value="1"/>
</dbReference>
<evidence type="ECO:0000256" key="17">
    <source>
        <dbReference type="SAM" id="Phobius"/>
    </source>
</evidence>
<dbReference type="InterPro" id="IPR027397">
    <property type="entry name" value="Catenin-bd_sf"/>
</dbReference>
<dbReference type="GO" id="GO:0016339">
    <property type="term" value="P:calcium-dependent cell-cell adhesion via plasma membrane cell adhesion molecules"/>
    <property type="evidence" value="ECO:0007669"/>
    <property type="project" value="TreeGrafter"/>
</dbReference>
<dbReference type="PANTHER" id="PTHR24027:SF300">
    <property type="entry name" value="CADHERIN-15"/>
    <property type="match status" value="1"/>
</dbReference>
<dbReference type="GO" id="GO:0044331">
    <property type="term" value="P:cell-cell adhesion mediated by cadherin"/>
    <property type="evidence" value="ECO:0007669"/>
    <property type="project" value="TreeGrafter"/>
</dbReference>
<keyword evidence="6" id="KW-0677">Repeat</keyword>
<dbReference type="STRING" id="623744.A0A553R1X1"/>
<keyword evidence="4 14" id="KW-0812">Transmembrane</keyword>
<dbReference type="Pfam" id="PF01049">
    <property type="entry name" value="CADH_Y-type_LIR"/>
    <property type="match status" value="1"/>
</dbReference>
<dbReference type="GO" id="GO:0005509">
    <property type="term" value="F:calcium ion binding"/>
    <property type="evidence" value="ECO:0007669"/>
    <property type="project" value="UniProtKB-UniRule"/>
</dbReference>
<dbReference type="GO" id="GO:0007156">
    <property type="term" value="P:homophilic cell adhesion via plasma membrane adhesion molecules"/>
    <property type="evidence" value="ECO:0007669"/>
    <property type="project" value="InterPro"/>
</dbReference>
<evidence type="ECO:0000256" key="7">
    <source>
        <dbReference type="ARBA" id="ARBA00022837"/>
    </source>
</evidence>
<dbReference type="Proteomes" id="UP000316079">
    <property type="component" value="Unassembled WGS sequence"/>
</dbReference>
<feature type="compositionally biased region" description="Pro residues" evidence="16">
    <location>
        <begin position="750"/>
        <end position="759"/>
    </location>
</feature>
<feature type="domain" description="Cadherin" evidence="18">
    <location>
        <begin position="418"/>
        <end position="522"/>
    </location>
</feature>
<evidence type="ECO:0000256" key="5">
    <source>
        <dbReference type="ARBA" id="ARBA00022723"/>
    </source>
</evidence>
<keyword evidence="5" id="KW-0479">Metal-binding</keyword>
<dbReference type="OrthoDB" id="6079678at2759"/>
<dbReference type="GO" id="GO:0001764">
    <property type="term" value="P:neuron migration"/>
    <property type="evidence" value="ECO:0007669"/>
    <property type="project" value="UniProtKB-ARBA"/>
</dbReference>
<evidence type="ECO:0000313" key="20">
    <source>
        <dbReference type="Proteomes" id="UP000316079"/>
    </source>
</evidence>
<dbReference type="GO" id="GO:0005912">
    <property type="term" value="C:adherens junction"/>
    <property type="evidence" value="ECO:0007669"/>
    <property type="project" value="UniProtKB-SubCell"/>
</dbReference>
<proteinExistence type="predicted"/>
<protein>
    <recommendedName>
        <fullName evidence="18">Cadherin domain-containing protein</fullName>
    </recommendedName>
</protein>
<dbReference type="Gene3D" id="2.60.40.60">
    <property type="entry name" value="Cadherins"/>
    <property type="match status" value="5"/>
</dbReference>
<dbReference type="CDD" id="cd11304">
    <property type="entry name" value="Cadherin_repeat"/>
    <property type="match status" value="3"/>
</dbReference>
<dbReference type="InterPro" id="IPR002126">
    <property type="entry name" value="Cadherin-like_dom"/>
</dbReference>
<feature type="non-terminal residue" evidence="19">
    <location>
        <position position="1"/>
    </location>
</feature>
<sequence length="835" mass="91932">SVFWGLGGFTHVLSLKSPAQTPASTTSSERRKSVTMKALLALAALLTVCPVSSSPVKASALNPAVLNPWTHRSTEAQLKLRVKRDWIIPPIRVLENSKHLPEDLVQIKSDKVFTGAVIYMLEGPGVDQDPKGLFEIDEKTGWIKSKMPLDRERHRSFKLKAFALSPSGERLESPTTIEIYVLDQNDNRPQFTQKEFVGTIPEFSVPGTSVMQVTAVDLDDPLTDNAALSFSIISQETVPPHSINKTMFGINNKTGVIYIRDVGLDRDVVQSFKLTLQVADMSGMGLTSTSHAIIHISDINNHAPKFQPTMYYMNAMENKHIAEVGRVNATDKDQRSGVNWRIKYTILNPSGHFAIHTDPVSNQGIISVVKPLDYESQSEYILTVKAENEVMLQAPYEQVQSATVTIRVLNENEAPIFYKNPIKVTVPESVVPGTVLVSDIAHDPDNANLRFEIIEDPDAWLYIEPSTGQITARRTFKIRSPSVRNNIYSAIVKVTDMEADGISATATVEINLWETNDYPPFLVPLSGTVCSNQDRDKLGLLLGAVDEDMSPQADPFSFVIADQSVAANWTIITFNETHAVLQPLVDIERGEFSIPVVVSDSGSPSLSSNSVVNVTVCPCDSFGECKSFTAAIFGSKMGISFLALMIIIGCISLLMFLLLLTVAVRSCTRQNIKKGEGLLVGASDDDIRDNVFHYDEQGGGEEDEDAFNIDFLRSPRDMVHPPSSFSPQDFPLPRGKQPQRKDAPQNLPSPTYPRKPPGDPTDIEDFINVGLDAADNDPNVPPYDTALIYDYEGDGSVAGSLSSIASTSSDADQDYDYLNDWGPRFKKLANMYDPR</sequence>
<dbReference type="FunFam" id="2.60.40.60:FF:000011">
    <property type="entry name" value="Cadherin 1"/>
    <property type="match status" value="1"/>
</dbReference>
<evidence type="ECO:0000256" key="13">
    <source>
        <dbReference type="PROSITE-ProRule" id="PRU00043"/>
    </source>
</evidence>
<evidence type="ECO:0000256" key="9">
    <source>
        <dbReference type="ARBA" id="ARBA00022949"/>
    </source>
</evidence>
<dbReference type="FunFam" id="2.60.40.60:FF:000019">
    <property type="entry name" value="Cadherin 2"/>
    <property type="match status" value="1"/>
</dbReference>
<evidence type="ECO:0000256" key="1">
    <source>
        <dbReference type="ARBA" id="ARBA00004251"/>
    </source>
</evidence>
<dbReference type="Pfam" id="PF00028">
    <property type="entry name" value="Cadherin"/>
    <property type="match status" value="4"/>
</dbReference>
<dbReference type="SMART" id="SM00112">
    <property type="entry name" value="CA"/>
    <property type="match status" value="5"/>
</dbReference>
<evidence type="ECO:0000256" key="16">
    <source>
        <dbReference type="SAM" id="MobiDB-lite"/>
    </source>
</evidence>
<evidence type="ECO:0000256" key="14">
    <source>
        <dbReference type="RuleBase" id="RU003318"/>
    </source>
</evidence>
<dbReference type="InterPro" id="IPR000233">
    <property type="entry name" value="Cadherin_Y-type_LIR"/>
</dbReference>
<gene>
    <name evidence="19" type="ORF">DNTS_026751</name>
</gene>
<organism evidence="19 20">
    <name type="scientific">Danionella cerebrum</name>
    <dbReference type="NCBI Taxonomy" id="2873325"/>
    <lineage>
        <taxon>Eukaryota</taxon>
        <taxon>Metazoa</taxon>
        <taxon>Chordata</taxon>
        <taxon>Craniata</taxon>
        <taxon>Vertebrata</taxon>
        <taxon>Euteleostomi</taxon>
        <taxon>Actinopterygii</taxon>
        <taxon>Neopterygii</taxon>
        <taxon>Teleostei</taxon>
        <taxon>Ostariophysi</taxon>
        <taxon>Cypriniformes</taxon>
        <taxon>Danionidae</taxon>
        <taxon>Danioninae</taxon>
        <taxon>Danionella</taxon>
    </lineage>
</organism>
<dbReference type="SUPFAM" id="SSF49313">
    <property type="entry name" value="Cadherin-like"/>
    <property type="match status" value="5"/>
</dbReference>
<dbReference type="EMBL" id="SRMA01025316">
    <property type="protein sequence ID" value="TRY96170.1"/>
    <property type="molecule type" value="Genomic_DNA"/>
</dbReference>
<evidence type="ECO:0000256" key="11">
    <source>
        <dbReference type="ARBA" id="ARBA00023136"/>
    </source>
</evidence>
<evidence type="ECO:0000256" key="2">
    <source>
        <dbReference type="ARBA" id="ARBA00004536"/>
    </source>
</evidence>
<evidence type="ECO:0000256" key="3">
    <source>
        <dbReference type="ARBA" id="ARBA00022475"/>
    </source>
</evidence>
<dbReference type="GO" id="GO:0007398">
    <property type="term" value="P:ectoderm development"/>
    <property type="evidence" value="ECO:0007669"/>
    <property type="project" value="UniProtKB-ARBA"/>
</dbReference>
<keyword evidence="7 13" id="KW-0106">Calcium</keyword>
<dbReference type="PANTHER" id="PTHR24027">
    <property type="entry name" value="CADHERIN-23"/>
    <property type="match status" value="1"/>
</dbReference>
<keyword evidence="12" id="KW-0325">Glycoprotein</keyword>
<keyword evidence="8 14" id="KW-0130">Cell adhesion</keyword>
<evidence type="ECO:0000259" key="18">
    <source>
        <dbReference type="PROSITE" id="PS50268"/>
    </source>
</evidence>